<evidence type="ECO:0000256" key="3">
    <source>
        <dbReference type="PROSITE-ProRule" id="PRU00339"/>
    </source>
</evidence>
<feature type="repeat" description="PPR" evidence="4">
    <location>
        <begin position="349"/>
        <end position="383"/>
    </location>
</feature>
<feature type="repeat" description="PPR" evidence="4">
    <location>
        <begin position="174"/>
        <end position="208"/>
    </location>
</feature>
<dbReference type="FunFam" id="1.25.40.10:FF:000381">
    <property type="entry name" value="Pentatricopeptide repeat-containing protein"/>
    <property type="match status" value="1"/>
</dbReference>
<feature type="repeat" description="PPR" evidence="4">
    <location>
        <begin position="618"/>
        <end position="652"/>
    </location>
</feature>
<dbReference type="SUPFAM" id="SSF48452">
    <property type="entry name" value="TPR-like"/>
    <property type="match status" value="2"/>
</dbReference>
<dbReference type="PANTHER" id="PTHR47926:SF452">
    <property type="entry name" value="PENTATRICOPEPTIDE REPEAT-CONTAINING PROTEIN"/>
    <property type="match status" value="1"/>
</dbReference>
<keyword evidence="1" id="KW-0677">Repeat</keyword>
<evidence type="ECO:0008006" key="7">
    <source>
        <dbReference type="Google" id="ProtNLM"/>
    </source>
</evidence>
<dbReference type="EMBL" id="JAGGNH010000001">
    <property type="protein sequence ID" value="KAJ0989798.1"/>
    <property type="molecule type" value="Genomic_DNA"/>
</dbReference>
<dbReference type="Pfam" id="PF13041">
    <property type="entry name" value="PPR_2"/>
    <property type="match status" value="2"/>
</dbReference>
<dbReference type="InterPro" id="IPR046848">
    <property type="entry name" value="E_motif"/>
</dbReference>
<dbReference type="NCBIfam" id="TIGR00756">
    <property type="entry name" value="PPR"/>
    <property type="match status" value="6"/>
</dbReference>
<reference evidence="5" key="1">
    <citation type="submission" date="2021-03" db="EMBL/GenBank/DDBJ databases">
        <authorList>
            <person name="Li Z."/>
            <person name="Yang C."/>
        </authorList>
    </citation>
    <scope>NUCLEOTIDE SEQUENCE</scope>
    <source>
        <strain evidence="5">Dzin_1.0</strain>
        <tissue evidence="5">Leaf</tissue>
    </source>
</reference>
<keyword evidence="3" id="KW-0802">TPR repeat</keyword>
<dbReference type="InterPro" id="IPR002885">
    <property type="entry name" value="PPR_rpt"/>
</dbReference>
<evidence type="ECO:0000313" key="6">
    <source>
        <dbReference type="Proteomes" id="UP001085076"/>
    </source>
</evidence>
<comment type="similarity">
    <text evidence="2">Belongs to the PPR family. PCMP-E subfamily.</text>
</comment>
<feature type="repeat" description="PPR" evidence="4">
    <location>
        <begin position="482"/>
        <end position="516"/>
    </location>
</feature>
<reference evidence="5" key="2">
    <citation type="journal article" date="2022" name="Hortic Res">
        <title>The genome of Dioscorea zingiberensis sheds light on the biosynthesis, origin and evolution of the medicinally important diosgenin saponins.</title>
        <authorList>
            <person name="Li Y."/>
            <person name="Tan C."/>
            <person name="Li Z."/>
            <person name="Guo J."/>
            <person name="Li S."/>
            <person name="Chen X."/>
            <person name="Wang C."/>
            <person name="Dai X."/>
            <person name="Yang H."/>
            <person name="Song W."/>
            <person name="Hou L."/>
            <person name="Xu J."/>
            <person name="Tong Z."/>
            <person name="Xu A."/>
            <person name="Yuan X."/>
            <person name="Wang W."/>
            <person name="Yang Q."/>
            <person name="Chen L."/>
            <person name="Sun Z."/>
            <person name="Wang K."/>
            <person name="Pan B."/>
            <person name="Chen J."/>
            <person name="Bao Y."/>
            <person name="Liu F."/>
            <person name="Qi X."/>
            <person name="Gang D.R."/>
            <person name="Wen J."/>
            <person name="Li J."/>
        </authorList>
    </citation>
    <scope>NUCLEOTIDE SEQUENCE</scope>
    <source>
        <strain evidence="5">Dzin_1.0</strain>
    </source>
</reference>
<name>A0A9D5DFD7_9LILI</name>
<evidence type="ECO:0000313" key="5">
    <source>
        <dbReference type="EMBL" id="KAJ0989798.1"/>
    </source>
</evidence>
<dbReference type="GO" id="GO:0005737">
    <property type="term" value="C:cytoplasm"/>
    <property type="evidence" value="ECO:0007669"/>
    <property type="project" value="UniProtKB-ARBA"/>
</dbReference>
<dbReference type="Proteomes" id="UP001085076">
    <property type="component" value="Miscellaneous, Linkage group lg01"/>
</dbReference>
<dbReference type="InterPro" id="IPR046960">
    <property type="entry name" value="PPR_At4g14850-like_plant"/>
</dbReference>
<accession>A0A9D5DFD7</accession>
<dbReference type="PROSITE" id="PS51375">
    <property type="entry name" value="PPR"/>
    <property type="match status" value="6"/>
</dbReference>
<feature type="repeat" description="PPR" evidence="4">
    <location>
        <begin position="277"/>
        <end position="311"/>
    </location>
</feature>
<dbReference type="FunFam" id="1.25.40.10:FF:000243">
    <property type="entry name" value="Pentatricopeptide repeat-containing protein chloroplastic"/>
    <property type="match status" value="1"/>
</dbReference>
<dbReference type="OrthoDB" id="756178at2759"/>
<dbReference type="PROSITE" id="PS50005">
    <property type="entry name" value="TPR"/>
    <property type="match status" value="1"/>
</dbReference>
<evidence type="ECO:0000256" key="1">
    <source>
        <dbReference type="ARBA" id="ARBA00022737"/>
    </source>
</evidence>
<dbReference type="GO" id="GO:0009451">
    <property type="term" value="P:RNA modification"/>
    <property type="evidence" value="ECO:0007669"/>
    <property type="project" value="InterPro"/>
</dbReference>
<organism evidence="5 6">
    <name type="scientific">Dioscorea zingiberensis</name>
    <dbReference type="NCBI Taxonomy" id="325984"/>
    <lineage>
        <taxon>Eukaryota</taxon>
        <taxon>Viridiplantae</taxon>
        <taxon>Streptophyta</taxon>
        <taxon>Embryophyta</taxon>
        <taxon>Tracheophyta</taxon>
        <taxon>Spermatophyta</taxon>
        <taxon>Magnoliopsida</taxon>
        <taxon>Liliopsida</taxon>
        <taxon>Dioscoreales</taxon>
        <taxon>Dioscoreaceae</taxon>
        <taxon>Dioscorea</taxon>
    </lineage>
</organism>
<evidence type="ECO:0000256" key="4">
    <source>
        <dbReference type="PROSITE-ProRule" id="PRU00708"/>
    </source>
</evidence>
<dbReference type="PANTHER" id="PTHR47926">
    <property type="entry name" value="PENTATRICOPEPTIDE REPEAT-CONTAINING PROTEIN"/>
    <property type="match status" value="1"/>
</dbReference>
<dbReference type="FunFam" id="1.25.40.10:FF:000285">
    <property type="entry name" value="Pentatricopeptide repeat-containing protein, chloroplastic"/>
    <property type="match status" value="1"/>
</dbReference>
<dbReference type="GO" id="GO:0003723">
    <property type="term" value="F:RNA binding"/>
    <property type="evidence" value="ECO:0007669"/>
    <property type="project" value="InterPro"/>
</dbReference>
<gene>
    <name evidence="5" type="ORF">J5N97_008154</name>
</gene>
<dbReference type="FunFam" id="1.25.40.10:FF:000797">
    <property type="entry name" value="Pentatricopeptide repeat-containing protein chloroplastic"/>
    <property type="match status" value="1"/>
</dbReference>
<dbReference type="Pfam" id="PF01535">
    <property type="entry name" value="PPR"/>
    <property type="match status" value="6"/>
</dbReference>
<evidence type="ECO:0000256" key="2">
    <source>
        <dbReference type="ARBA" id="ARBA00061659"/>
    </source>
</evidence>
<dbReference type="InterPro" id="IPR019734">
    <property type="entry name" value="TPR_rpt"/>
</dbReference>
<protein>
    <recommendedName>
        <fullName evidence="7">Pentatricopeptide repeat-containing protein</fullName>
    </recommendedName>
</protein>
<dbReference type="Pfam" id="PF20431">
    <property type="entry name" value="E_motif"/>
    <property type="match status" value="1"/>
</dbReference>
<keyword evidence="6" id="KW-1185">Reference proteome</keyword>
<dbReference type="InterPro" id="IPR011990">
    <property type="entry name" value="TPR-like_helical_dom_sf"/>
</dbReference>
<feature type="repeat" description="PPR" evidence="4">
    <location>
        <begin position="583"/>
        <end position="617"/>
    </location>
</feature>
<dbReference type="AlphaFoldDB" id="A0A9D5DFD7"/>
<feature type="repeat" description="TPR" evidence="3">
    <location>
        <begin position="278"/>
        <end position="311"/>
    </location>
</feature>
<comment type="caution">
    <text evidence="5">The sequence shown here is derived from an EMBL/GenBank/DDBJ whole genome shotgun (WGS) entry which is preliminary data.</text>
</comment>
<sequence>MSSSIYLSSSTLTSLLSQSSKPDEPERKAATSLRSRLSQLCREGRLDAARRVFDAIPRPAPTLLWNTLLIGYVCNSMPLHALRLYSLMNSFSSYPSAHAPTSDHYTYSSALKACADSHQLRLGKSIHCHILRRSPAPPKNSVLNNSLLNMYASTLPVSSIDIVRVLFDRMPKKNVISWNTLIAWSVRSRSLADALEQFRNMISLGIVPTTVSFVNVFPAVAGLADKNCADVLYGLLVKYGSEYVNDMFVVSSAILMLSELSDVAAARQVFDLAVEKNVEVWNSMIGAYVQNDHYEDALDLFTQVLELGTIKADAVSFVTSLMAVSQLQNAILGQQMHAHLIKKYSSKMPLILCNALIVMYSRCGSVQLAFELFHQMPERDIVSWNTMISTFVQNGLDFEGLLLVYEMQKEGHLVDSVTITALLSAASNLGNPRIGRETHGYLMRHGIHCAGMESYLIDMYAKSGSVETARRLFDGCHLDERDQVIWNAMIAGYVQREQKEEAMSVFRMMLEEKQTPNSVTLSSVLPACNLVGGVQAGKQMHGFAIRRYLDTNVFVGSALVDMYSKCGGINFAEGVFHKMAEKNTVTYTTMLSGLGHHGLGERALALFQSMKDSGIKPDAITFVAVISACSYSGLVDEGLSIFESMKEFGIEATAEHYCCVVDLLGRAGRVEQAYEFVQSLGDSGDVVGIWGSLFAACKVHGKFELGKLVSERLFQIKQNNDVVTGYHVLLSNVYAAEGKWQNANNVRKEMRERGLRKEPGSSWIEVGDATHRFMSRDQRHPENEQICSLLEELTSEMKLSGYDNKPIDPCLHDLVAE</sequence>
<dbReference type="Gene3D" id="1.25.40.10">
    <property type="entry name" value="Tetratricopeptide repeat domain"/>
    <property type="match status" value="5"/>
</dbReference>
<proteinExistence type="inferred from homology"/>